<dbReference type="EMBL" id="JAWZYT010003307">
    <property type="protein sequence ID" value="KAK4299061.1"/>
    <property type="molecule type" value="Genomic_DNA"/>
</dbReference>
<evidence type="ECO:0000313" key="1">
    <source>
        <dbReference type="EMBL" id="KAK4299061.1"/>
    </source>
</evidence>
<evidence type="ECO:0000313" key="2">
    <source>
        <dbReference type="Proteomes" id="UP001292094"/>
    </source>
</evidence>
<reference evidence="1" key="1">
    <citation type="submission" date="2023-11" db="EMBL/GenBank/DDBJ databases">
        <title>Genome assemblies of two species of porcelain crab, Petrolisthes cinctipes and Petrolisthes manimaculis (Anomura: Porcellanidae).</title>
        <authorList>
            <person name="Angst P."/>
        </authorList>
    </citation>
    <scope>NUCLEOTIDE SEQUENCE</scope>
    <source>
        <strain evidence="1">PB745_02</strain>
        <tissue evidence="1">Gill</tissue>
    </source>
</reference>
<sequence length="71" mass="8466">MKSYYLLAPKENPQNRVLVVTSDLAYTTVAKIQVNELKHCIWVNSFQHHPPSGLWWHLHNQMPSLWTHMWL</sequence>
<proteinExistence type="predicted"/>
<dbReference type="AlphaFoldDB" id="A0AAE1TVG7"/>
<protein>
    <submittedName>
        <fullName evidence="1">Uncharacterized protein</fullName>
    </submittedName>
</protein>
<keyword evidence="2" id="KW-1185">Reference proteome</keyword>
<accession>A0AAE1TVG7</accession>
<gene>
    <name evidence="1" type="ORF">Pmani_028651</name>
</gene>
<name>A0AAE1TVG7_9EUCA</name>
<comment type="caution">
    <text evidence="1">The sequence shown here is derived from an EMBL/GenBank/DDBJ whole genome shotgun (WGS) entry which is preliminary data.</text>
</comment>
<organism evidence="1 2">
    <name type="scientific">Petrolisthes manimaculis</name>
    <dbReference type="NCBI Taxonomy" id="1843537"/>
    <lineage>
        <taxon>Eukaryota</taxon>
        <taxon>Metazoa</taxon>
        <taxon>Ecdysozoa</taxon>
        <taxon>Arthropoda</taxon>
        <taxon>Crustacea</taxon>
        <taxon>Multicrustacea</taxon>
        <taxon>Malacostraca</taxon>
        <taxon>Eumalacostraca</taxon>
        <taxon>Eucarida</taxon>
        <taxon>Decapoda</taxon>
        <taxon>Pleocyemata</taxon>
        <taxon>Anomura</taxon>
        <taxon>Galatheoidea</taxon>
        <taxon>Porcellanidae</taxon>
        <taxon>Petrolisthes</taxon>
    </lineage>
</organism>
<dbReference type="Proteomes" id="UP001292094">
    <property type="component" value="Unassembled WGS sequence"/>
</dbReference>